<evidence type="ECO:0000256" key="11">
    <source>
        <dbReference type="ARBA" id="ARBA00022842"/>
    </source>
</evidence>
<proteinExistence type="predicted"/>
<reference evidence="18" key="1">
    <citation type="submission" date="2021-06" db="EMBL/GenBank/DDBJ databases">
        <authorList>
            <person name="Kallberg Y."/>
            <person name="Tangrot J."/>
            <person name="Rosling A."/>
        </authorList>
    </citation>
    <scope>NUCLEOTIDE SEQUENCE</scope>
    <source>
        <strain evidence="18">CL551</strain>
    </source>
</reference>
<keyword evidence="15" id="KW-0472">Membrane</keyword>
<evidence type="ECO:0000259" key="17">
    <source>
        <dbReference type="Pfam" id="PF04548"/>
    </source>
</evidence>
<evidence type="ECO:0000313" key="19">
    <source>
        <dbReference type="Proteomes" id="UP000789342"/>
    </source>
</evidence>
<dbReference type="InterPro" id="IPR045058">
    <property type="entry name" value="GIMA/IAN/Toc"/>
</dbReference>
<keyword evidence="7" id="KW-0479">Metal-binding</keyword>
<keyword evidence="10" id="KW-1002">Plastid outer membrane</keyword>
<organism evidence="18 19">
    <name type="scientific">Acaulospora morrowiae</name>
    <dbReference type="NCBI Taxonomy" id="94023"/>
    <lineage>
        <taxon>Eukaryota</taxon>
        <taxon>Fungi</taxon>
        <taxon>Fungi incertae sedis</taxon>
        <taxon>Mucoromycota</taxon>
        <taxon>Glomeromycotina</taxon>
        <taxon>Glomeromycetes</taxon>
        <taxon>Diversisporales</taxon>
        <taxon>Acaulosporaceae</taxon>
        <taxon>Acaulospora</taxon>
    </lineage>
</organism>
<evidence type="ECO:0000256" key="7">
    <source>
        <dbReference type="ARBA" id="ARBA00022723"/>
    </source>
</evidence>
<evidence type="ECO:0000256" key="5">
    <source>
        <dbReference type="ARBA" id="ARBA00022640"/>
    </source>
</evidence>
<evidence type="ECO:0000256" key="8">
    <source>
        <dbReference type="ARBA" id="ARBA00022741"/>
    </source>
</evidence>
<dbReference type="GO" id="GO:0016787">
    <property type="term" value="F:hydrolase activity"/>
    <property type="evidence" value="ECO:0007669"/>
    <property type="project" value="UniProtKB-KW"/>
</dbReference>
<keyword evidence="13" id="KW-1133">Transmembrane helix</keyword>
<sequence>MKVPPTPPYTALTINYPAILVIGRCGVGKSTLCNWLSGYEGNDGIFEINSNQIKKNDECVPHILKIEKRWLNLIDAPGFFNPNENFRNESSIKKVSSIIRECSYGVQAIILVIDRHDLYSFNNTLRVVKSFLGEEGLKNMIVAFTYCTKGQTENEGTLILRENMKDLLTTVENRKFISPNPDIFTLNDDAVVKNMNIARMLINEIPSAYITEMFNRNNECCIN</sequence>
<keyword evidence="12" id="KW-0653">Protein transport</keyword>
<dbReference type="EMBL" id="CAJVPV010001592">
    <property type="protein sequence ID" value="CAG8502233.1"/>
    <property type="molecule type" value="Genomic_DNA"/>
</dbReference>
<keyword evidence="3" id="KW-0813">Transport</keyword>
<dbReference type="Gene3D" id="3.40.50.300">
    <property type="entry name" value="P-loop containing nucleotide triphosphate hydrolases"/>
    <property type="match status" value="1"/>
</dbReference>
<protein>
    <submittedName>
        <fullName evidence="18">6907_t:CDS:1</fullName>
    </submittedName>
</protein>
<keyword evidence="8" id="KW-0547">Nucleotide-binding</keyword>
<dbReference type="PANTHER" id="PTHR10903:SF135">
    <property type="entry name" value="TRANSLOCASE OF CHLOROPLAST 120, CHLOROPLASTIC-RELATED"/>
    <property type="match status" value="1"/>
</dbReference>
<evidence type="ECO:0000256" key="1">
    <source>
        <dbReference type="ARBA" id="ARBA00001946"/>
    </source>
</evidence>
<dbReference type="AlphaFoldDB" id="A0A9N9F0T8"/>
<dbReference type="Proteomes" id="UP000789342">
    <property type="component" value="Unassembled WGS sequence"/>
</dbReference>
<dbReference type="InterPro" id="IPR006703">
    <property type="entry name" value="G_AIG1"/>
</dbReference>
<evidence type="ECO:0000256" key="13">
    <source>
        <dbReference type="ARBA" id="ARBA00022989"/>
    </source>
</evidence>
<dbReference type="OrthoDB" id="8954335at2759"/>
<name>A0A9N9F0T8_9GLOM</name>
<dbReference type="GO" id="GO:0015031">
    <property type="term" value="P:protein transport"/>
    <property type="evidence" value="ECO:0007669"/>
    <property type="project" value="UniProtKB-KW"/>
</dbReference>
<evidence type="ECO:0000256" key="3">
    <source>
        <dbReference type="ARBA" id="ARBA00022448"/>
    </source>
</evidence>
<evidence type="ECO:0000256" key="16">
    <source>
        <dbReference type="ARBA" id="ARBA00024013"/>
    </source>
</evidence>
<comment type="cofactor">
    <cofactor evidence="1">
        <name>Mg(2+)</name>
        <dbReference type="ChEBI" id="CHEBI:18420"/>
    </cofactor>
</comment>
<evidence type="ECO:0000256" key="4">
    <source>
        <dbReference type="ARBA" id="ARBA00022528"/>
    </source>
</evidence>
<keyword evidence="14" id="KW-0342">GTP-binding</keyword>
<comment type="caution">
    <text evidence="18">The sequence shown here is derived from an EMBL/GenBank/DDBJ whole genome shotgun (WGS) entry which is preliminary data.</text>
</comment>
<keyword evidence="9" id="KW-0378">Hydrolase</keyword>
<gene>
    <name evidence="18" type="ORF">AMORRO_LOCUS3309</name>
</gene>
<evidence type="ECO:0000256" key="14">
    <source>
        <dbReference type="ARBA" id="ARBA00023134"/>
    </source>
</evidence>
<evidence type="ECO:0000256" key="12">
    <source>
        <dbReference type="ARBA" id="ARBA00022927"/>
    </source>
</evidence>
<dbReference type="SUPFAM" id="SSF52540">
    <property type="entry name" value="P-loop containing nucleoside triphosphate hydrolases"/>
    <property type="match status" value="1"/>
</dbReference>
<dbReference type="GO" id="GO:0005525">
    <property type="term" value="F:GTP binding"/>
    <property type="evidence" value="ECO:0007669"/>
    <property type="project" value="UniProtKB-KW"/>
</dbReference>
<evidence type="ECO:0000256" key="15">
    <source>
        <dbReference type="ARBA" id="ARBA00023136"/>
    </source>
</evidence>
<comment type="subcellular location">
    <subcellularLocation>
        <location evidence="2">Membrane</location>
        <topology evidence="2">Single-pass membrane protein</topology>
    </subcellularLocation>
    <subcellularLocation>
        <location evidence="16">Plastid</location>
        <location evidence="16">Chloroplast outer membrane</location>
    </subcellularLocation>
</comment>
<keyword evidence="5" id="KW-0934">Plastid</keyword>
<dbReference type="GO" id="GO:0016020">
    <property type="term" value="C:membrane"/>
    <property type="evidence" value="ECO:0007669"/>
    <property type="project" value="UniProtKB-SubCell"/>
</dbReference>
<keyword evidence="4" id="KW-0150">Chloroplast</keyword>
<dbReference type="PANTHER" id="PTHR10903">
    <property type="entry name" value="GTPASE, IMAP FAMILY MEMBER-RELATED"/>
    <property type="match status" value="1"/>
</dbReference>
<accession>A0A9N9F0T8</accession>
<evidence type="ECO:0000313" key="18">
    <source>
        <dbReference type="EMBL" id="CAG8502233.1"/>
    </source>
</evidence>
<feature type="domain" description="AIG1-type G" evidence="17">
    <location>
        <begin position="19"/>
        <end position="190"/>
    </location>
</feature>
<keyword evidence="19" id="KW-1185">Reference proteome</keyword>
<dbReference type="InterPro" id="IPR027417">
    <property type="entry name" value="P-loop_NTPase"/>
</dbReference>
<dbReference type="Pfam" id="PF04548">
    <property type="entry name" value="AIG1"/>
    <property type="match status" value="1"/>
</dbReference>
<keyword evidence="11" id="KW-0460">Magnesium</keyword>
<evidence type="ECO:0000256" key="6">
    <source>
        <dbReference type="ARBA" id="ARBA00022692"/>
    </source>
</evidence>
<evidence type="ECO:0000256" key="10">
    <source>
        <dbReference type="ARBA" id="ARBA00022805"/>
    </source>
</evidence>
<evidence type="ECO:0000256" key="9">
    <source>
        <dbReference type="ARBA" id="ARBA00022801"/>
    </source>
</evidence>
<evidence type="ECO:0000256" key="2">
    <source>
        <dbReference type="ARBA" id="ARBA00004167"/>
    </source>
</evidence>
<dbReference type="GO" id="GO:0046872">
    <property type="term" value="F:metal ion binding"/>
    <property type="evidence" value="ECO:0007669"/>
    <property type="project" value="UniProtKB-KW"/>
</dbReference>
<keyword evidence="6" id="KW-0812">Transmembrane</keyword>